<dbReference type="PROSITE" id="PS50109">
    <property type="entry name" value="HIS_KIN"/>
    <property type="match status" value="1"/>
</dbReference>
<evidence type="ECO:0000259" key="3">
    <source>
        <dbReference type="PROSITE" id="PS50109"/>
    </source>
</evidence>
<dbReference type="Gene3D" id="1.10.287.130">
    <property type="match status" value="1"/>
</dbReference>
<dbReference type="InterPro" id="IPR004358">
    <property type="entry name" value="Sig_transdc_His_kin-like_C"/>
</dbReference>
<evidence type="ECO:0000259" key="4">
    <source>
        <dbReference type="PROSITE" id="PS50110"/>
    </source>
</evidence>
<dbReference type="PANTHER" id="PTHR43065:SF42">
    <property type="entry name" value="TWO-COMPONENT SENSOR PPRA"/>
    <property type="match status" value="1"/>
</dbReference>
<dbReference type="SUPFAM" id="SSF55874">
    <property type="entry name" value="ATPase domain of HSP90 chaperone/DNA topoisomerase II/histidine kinase"/>
    <property type="match status" value="1"/>
</dbReference>
<evidence type="ECO:0000256" key="1">
    <source>
        <dbReference type="ARBA" id="ARBA00022553"/>
    </source>
</evidence>
<feature type="non-terminal residue" evidence="5">
    <location>
        <position position="1"/>
    </location>
</feature>
<keyword evidence="2" id="KW-0175">Coiled coil</keyword>
<dbReference type="PRINTS" id="PR00344">
    <property type="entry name" value="BCTRLSENSOR"/>
</dbReference>
<dbReference type="GO" id="GO:0000155">
    <property type="term" value="F:phosphorelay sensor kinase activity"/>
    <property type="evidence" value="ECO:0007669"/>
    <property type="project" value="InterPro"/>
</dbReference>
<reference evidence="5" key="1">
    <citation type="submission" date="2018-06" db="EMBL/GenBank/DDBJ databases">
        <authorList>
            <person name="Zhirakovskaya E."/>
        </authorList>
    </citation>
    <scope>NUCLEOTIDE SEQUENCE</scope>
</reference>
<dbReference type="SUPFAM" id="SSF47384">
    <property type="entry name" value="Homodimeric domain of signal transducing histidine kinase"/>
    <property type="match status" value="1"/>
</dbReference>
<keyword evidence="1" id="KW-0597">Phosphoprotein</keyword>
<dbReference type="SMART" id="SM00388">
    <property type="entry name" value="HisKA"/>
    <property type="match status" value="1"/>
</dbReference>
<sequence>WVMNGMDGLELCQVLRQRKNGQLLYIILLTSHDAEDSLVKAFEAGVDDYIPKPLTPRILLARVQAGARLVRLQIEVEQARREQAENARMAQQIQRAHKMQAIGKLTGGIAHNFNNHLAAILGYTELAREMFADVGDGQLDEFLENIQQAGSEARDLVVSLRSFSSGDSDSCKIPLIGVMLDDIVRMLQPVMTATTVLKTNFGKGIPLVLVNQNQIYQMVMSLCINAREAMDGKGEICLHLQHVRDVHASCTSCHEWLNDDFVELSVRDSGQGIDTETLQRVFDPFFSNKEVGRSTGLGLSVVHGIMHGCGGHILVDSEIGKGSHFRLLFPVIPQMADNAEANLAEVE</sequence>
<proteinExistence type="predicted"/>
<dbReference type="PANTHER" id="PTHR43065">
    <property type="entry name" value="SENSOR HISTIDINE KINASE"/>
    <property type="match status" value="1"/>
</dbReference>
<accession>A0A3B1A2D5</accession>
<dbReference type="SUPFAM" id="SSF52172">
    <property type="entry name" value="CheY-like"/>
    <property type="match status" value="1"/>
</dbReference>
<protein>
    <recommendedName>
        <fullName evidence="6">Histidine kinase</fullName>
    </recommendedName>
</protein>
<dbReference type="AlphaFoldDB" id="A0A3B1A2D5"/>
<dbReference type="InterPro" id="IPR003594">
    <property type="entry name" value="HATPase_dom"/>
</dbReference>
<dbReference type="SMART" id="SM00387">
    <property type="entry name" value="HATPase_c"/>
    <property type="match status" value="1"/>
</dbReference>
<feature type="domain" description="Response regulatory" evidence="4">
    <location>
        <begin position="1"/>
        <end position="67"/>
    </location>
</feature>
<organism evidence="5">
    <name type="scientific">hydrothermal vent metagenome</name>
    <dbReference type="NCBI Taxonomy" id="652676"/>
    <lineage>
        <taxon>unclassified sequences</taxon>
        <taxon>metagenomes</taxon>
        <taxon>ecological metagenomes</taxon>
    </lineage>
</organism>
<dbReference type="CDD" id="cd00082">
    <property type="entry name" value="HisKA"/>
    <property type="match status" value="1"/>
</dbReference>
<evidence type="ECO:0008006" key="6">
    <source>
        <dbReference type="Google" id="ProtNLM"/>
    </source>
</evidence>
<feature type="domain" description="Histidine kinase" evidence="3">
    <location>
        <begin position="108"/>
        <end position="333"/>
    </location>
</feature>
<gene>
    <name evidence="5" type="ORF">MNBD_GAMMA20-1193</name>
</gene>
<dbReference type="InterPro" id="IPR003661">
    <property type="entry name" value="HisK_dim/P_dom"/>
</dbReference>
<dbReference type="PROSITE" id="PS50110">
    <property type="entry name" value="RESPONSE_REGULATORY"/>
    <property type="match status" value="1"/>
</dbReference>
<dbReference type="Pfam" id="PF02518">
    <property type="entry name" value="HATPase_c"/>
    <property type="match status" value="1"/>
</dbReference>
<dbReference type="InterPro" id="IPR011006">
    <property type="entry name" value="CheY-like_superfamily"/>
</dbReference>
<evidence type="ECO:0000256" key="2">
    <source>
        <dbReference type="SAM" id="Coils"/>
    </source>
</evidence>
<feature type="coiled-coil region" evidence="2">
    <location>
        <begin position="62"/>
        <end position="94"/>
    </location>
</feature>
<dbReference type="Gene3D" id="3.40.50.2300">
    <property type="match status" value="1"/>
</dbReference>
<dbReference type="EMBL" id="UOFU01000184">
    <property type="protein sequence ID" value="VAW99935.1"/>
    <property type="molecule type" value="Genomic_DNA"/>
</dbReference>
<dbReference type="Gene3D" id="3.30.565.10">
    <property type="entry name" value="Histidine kinase-like ATPase, C-terminal domain"/>
    <property type="match status" value="1"/>
</dbReference>
<evidence type="ECO:0000313" key="5">
    <source>
        <dbReference type="EMBL" id="VAW99935.1"/>
    </source>
</evidence>
<dbReference type="Pfam" id="PF00072">
    <property type="entry name" value="Response_reg"/>
    <property type="match status" value="1"/>
</dbReference>
<name>A0A3B1A2D5_9ZZZZ</name>
<dbReference type="InterPro" id="IPR005467">
    <property type="entry name" value="His_kinase_dom"/>
</dbReference>
<dbReference type="InterPro" id="IPR001789">
    <property type="entry name" value="Sig_transdc_resp-reg_receiver"/>
</dbReference>
<dbReference type="InterPro" id="IPR036890">
    <property type="entry name" value="HATPase_C_sf"/>
</dbReference>
<dbReference type="InterPro" id="IPR036097">
    <property type="entry name" value="HisK_dim/P_sf"/>
</dbReference>
<dbReference type="Pfam" id="PF00512">
    <property type="entry name" value="HisKA"/>
    <property type="match status" value="1"/>
</dbReference>